<dbReference type="GO" id="GO:0005739">
    <property type="term" value="C:mitochondrion"/>
    <property type="evidence" value="ECO:0007669"/>
    <property type="project" value="TreeGrafter"/>
</dbReference>
<dbReference type="GO" id="GO:0071949">
    <property type="term" value="F:FAD binding"/>
    <property type="evidence" value="ECO:0007669"/>
    <property type="project" value="TreeGrafter"/>
</dbReference>
<feature type="region of interest" description="Disordered" evidence="7">
    <location>
        <begin position="1"/>
        <end position="23"/>
    </location>
</feature>
<dbReference type="InterPro" id="IPR002048">
    <property type="entry name" value="EF_hand_dom"/>
</dbReference>
<dbReference type="AlphaFoldDB" id="A0A1Y1WKZ3"/>
<evidence type="ECO:0000313" key="10">
    <source>
        <dbReference type="Proteomes" id="UP000193922"/>
    </source>
</evidence>
<gene>
    <name evidence="9" type="ORF">DL89DRAFT_219863</name>
</gene>
<organism evidence="9 10">
    <name type="scientific">Linderina pennispora</name>
    <dbReference type="NCBI Taxonomy" id="61395"/>
    <lineage>
        <taxon>Eukaryota</taxon>
        <taxon>Fungi</taxon>
        <taxon>Fungi incertae sedis</taxon>
        <taxon>Zoopagomycota</taxon>
        <taxon>Kickxellomycotina</taxon>
        <taxon>Kickxellomycetes</taxon>
        <taxon>Kickxellales</taxon>
        <taxon>Kickxellaceae</taxon>
        <taxon>Linderina</taxon>
    </lineage>
</organism>
<dbReference type="EMBL" id="MCFD01000001">
    <property type="protein sequence ID" value="ORX74251.1"/>
    <property type="molecule type" value="Genomic_DNA"/>
</dbReference>
<dbReference type="GO" id="GO:0004657">
    <property type="term" value="F:proline dehydrogenase activity"/>
    <property type="evidence" value="ECO:0007669"/>
    <property type="project" value="UniProtKB-EC"/>
</dbReference>
<dbReference type="InterPro" id="IPR002872">
    <property type="entry name" value="Proline_DH_dom"/>
</dbReference>
<comment type="cofactor">
    <cofactor evidence="6">
        <name>FAD</name>
        <dbReference type="ChEBI" id="CHEBI:57692"/>
    </cofactor>
</comment>
<dbReference type="Proteomes" id="UP000193922">
    <property type="component" value="Unassembled WGS sequence"/>
</dbReference>
<evidence type="ECO:0000313" key="9">
    <source>
        <dbReference type="EMBL" id="ORX74251.1"/>
    </source>
</evidence>
<keyword evidence="5 6" id="KW-0642">Proline metabolism</keyword>
<keyword evidence="6" id="KW-0285">Flavoprotein</keyword>
<dbReference type="GO" id="GO:0010133">
    <property type="term" value="P:L-proline catabolic process to L-glutamate"/>
    <property type="evidence" value="ECO:0007669"/>
    <property type="project" value="TreeGrafter"/>
</dbReference>
<dbReference type="InterPro" id="IPR018247">
    <property type="entry name" value="EF_Hand_1_Ca_BS"/>
</dbReference>
<dbReference type="Gene3D" id="1.10.238.10">
    <property type="entry name" value="EF-hand"/>
    <property type="match status" value="1"/>
</dbReference>
<dbReference type="InterPro" id="IPR011992">
    <property type="entry name" value="EF-hand-dom_pair"/>
</dbReference>
<protein>
    <recommendedName>
        <fullName evidence="2 6">Proline dehydrogenase</fullName>
        <ecNumber evidence="2 6">1.5.5.2</ecNumber>
    </recommendedName>
</protein>
<dbReference type="OrthoDB" id="5464at2759"/>
<comment type="catalytic activity">
    <reaction evidence="6">
        <text>L-proline + a quinone = (S)-1-pyrroline-5-carboxylate + a quinol + H(+)</text>
        <dbReference type="Rhea" id="RHEA:23784"/>
        <dbReference type="ChEBI" id="CHEBI:15378"/>
        <dbReference type="ChEBI" id="CHEBI:17388"/>
        <dbReference type="ChEBI" id="CHEBI:24646"/>
        <dbReference type="ChEBI" id="CHEBI:60039"/>
        <dbReference type="ChEBI" id="CHEBI:132124"/>
        <dbReference type="EC" id="1.5.5.2"/>
    </reaction>
</comment>
<keyword evidence="3" id="KW-0106">Calcium</keyword>
<keyword evidence="6" id="KW-0274">FAD</keyword>
<name>A0A1Y1WKZ3_9FUNG</name>
<dbReference type="GO" id="GO:0005509">
    <property type="term" value="F:calcium ion binding"/>
    <property type="evidence" value="ECO:0007669"/>
    <property type="project" value="InterPro"/>
</dbReference>
<dbReference type="Gene3D" id="3.20.20.220">
    <property type="match status" value="2"/>
</dbReference>
<dbReference type="EC" id="1.5.5.2" evidence="2 6"/>
<evidence type="ECO:0000256" key="6">
    <source>
        <dbReference type="RuleBase" id="RU364054"/>
    </source>
</evidence>
<dbReference type="SUPFAM" id="SSF47473">
    <property type="entry name" value="EF-hand"/>
    <property type="match status" value="1"/>
</dbReference>
<evidence type="ECO:0000256" key="1">
    <source>
        <dbReference type="ARBA" id="ARBA00005869"/>
    </source>
</evidence>
<evidence type="ECO:0000256" key="2">
    <source>
        <dbReference type="ARBA" id="ARBA00012695"/>
    </source>
</evidence>
<keyword evidence="10" id="KW-1185">Reference proteome</keyword>
<dbReference type="CDD" id="cd00051">
    <property type="entry name" value="EFh"/>
    <property type="match status" value="1"/>
</dbReference>
<feature type="domain" description="EF-hand" evidence="8">
    <location>
        <begin position="188"/>
        <end position="223"/>
    </location>
</feature>
<sequence length="549" mass="60133">MSTLESRAPAATHAASATTDPLAGPLLRPDPAHALSKQSVAKLIPLWFVYMACGSPQLVQMAPGILKLFEKLRLSWLSNAVMRRTFFAWFCAGEKEKEIVQAMRGLKESGVGSILDFSAEADLAEDRDATAAVAGAADTARAHANVKADAFAKEYLHGLHMSEQVPGSFAAIKVTGLADPEVLYRLSMPYRPMREAFVAADHDNDGRIDFTQFKQAVLPSMPGGDRVSSASGMFSMVDTNNDGQVDWVDLQMALGLDNPLARPLYLRASPTSEYGAVETDFEDYERMISRSRAVAQQASDSNVRIMVDAEHSYFQPLIDHVALVLQREFNAQTQHGGRALIFNTYQMYRADSFQRMVDDYERAAREGWRFAAKLVRGAYMELERERAAKLGYASPINPTLEATHASYNKGVNFLMQEVAAAQAAGTVPPVLFAATHNNASIEMGMQQLRQLNIDTTNEPVMFGQLLGMQDAVSYAIAKAGLPIYKYVPYGPLEEVMPYLIRRAQENSAVASSIRKEASAVLSEIRRRLTGRSAAVAPTTTAGRQSSSAQ</sequence>
<dbReference type="STRING" id="61395.A0A1Y1WKZ3"/>
<dbReference type="PROSITE" id="PS50222">
    <property type="entry name" value="EF_HAND_2"/>
    <property type="match status" value="2"/>
</dbReference>
<dbReference type="InterPro" id="IPR029041">
    <property type="entry name" value="FAD-linked_oxidoreductase-like"/>
</dbReference>
<evidence type="ECO:0000259" key="8">
    <source>
        <dbReference type="PROSITE" id="PS50222"/>
    </source>
</evidence>
<dbReference type="Pfam" id="PF01619">
    <property type="entry name" value="Pro_dh"/>
    <property type="match status" value="1"/>
</dbReference>
<evidence type="ECO:0000256" key="7">
    <source>
        <dbReference type="SAM" id="MobiDB-lite"/>
    </source>
</evidence>
<comment type="caution">
    <text evidence="9">The sequence shown here is derived from an EMBL/GenBank/DDBJ whole genome shotgun (WGS) entry which is preliminary data.</text>
</comment>
<dbReference type="InterPro" id="IPR015659">
    <property type="entry name" value="Proline_oxidase"/>
</dbReference>
<feature type="compositionally biased region" description="Low complexity" evidence="7">
    <location>
        <begin position="8"/>
        <end position="19"/>
    </location>
</feature>
<feature type="domain" description="EF-hand" evidence="8">
    <location>
        <begin position="225"/>
        <end position="260"/>
    </location>
</feature>
<dbReference type="GeneID" id="63801068"/>
<keyword evidence="4 6" id="KW-0560">Oxidoreductase</keyword>
<reference evidence="9 10" key="1">
    <citation type="submission" date="2016-07" db="EMBL/GenBank/DDBJ databases">
        <title>Pervasive Adenine N6-methylation of Active Genes in Fungi.</title>
        <authorList>
            <consortium name="DOE Joint Genome Institute"/>
            <person name="Mondo S.J."/>
            <person name="Dannebaum R.O."/>
            <person name="Kuo R.C."/>
            <person name="Labutti K."/>
            <person name="Haridas S."/>
            <person name="Kuo A."/>
            <person name="Salamov A."/>
            <person name="Ahrendt S.R."/>
            <person name="Lipzen A."/>
            <person name="Sullivan W."/>
            <person name="Andreopoulos W.B."/>
            <person name="Clum A."/>
            <person name="Lindquist E."/>
            <person name="Daum C."/>
            <person name="Ramamoorthy G.K."/>
            <person name="Gryganskyi A."/>
            <person name="Culley D."/>
            <person name="Magnuson J.K."/>
            <person name="James T.Y."/>
            <person name="O'Malley M.A."/>
            <person name="Stajich J.E."/>
            <person name="Spatafora J.W."/>
            <person name="Visel A."/>
            <person name="Grigoriev I.V."/>
        </authorList>
    </citation>
    <scope>NUCLEOTIDE SEQUENCE [LARGE SCALE GENOMIC DNA]</scope>
    <source>
        <strain evidence="9 10">ATCC 12442</strain>
    </source>
</reference>
<comment type="similarity">
    <text evidence="1 6">Belongs to the proline oxidase family.</text>
</comment>
<dbReference type="PANTHER" id="PTHR13914:SF0">
    <property type="entry name" value="PROLINE DEHYDROGENASE 1, MITOCHONDRIAL"/>
    <property type="match status" value="1"/>
</dbReference>
<dbReference type="RefSeq" id="XP_040747462.1">
    <property type="nucleotide sequence ID" value="XM_040884420.1"/>
</dbReference>
<dbReference type="PROSITE" id="PS00018">
    <property type="entry name" value="EF_HAND_1"/>
    <property type="match status" value="1"/>
</dbReference>
<accession>A0A1Y1WKZ3</accession>
<evidence type="ECO:0000256" key="4">
    <source>
        <dbReference type="ARBA" id="ARBA00023002"/>
    </source>
</evidence>
<evidence type="ECO:0000256" key="5">
    <source>
        <dbReference type="ARBA" id="ARBA00023062"/>
    </source>
</evidence>
<evidence type="ECO:0000256" key="3">
    <source>
        <dbReference type="ARBA" id="ARBA00022837"/>
    </source>
</evidence>
<dbReference type="PANTHER" id="PTHR13914">
    <property type="entry name" value="PROLINE OXIDASE"/>
    <property type="match status" value="1"/>
</dbReference>
<comment type="function">
    <text evidence="6">Converts proline to delta-1-pyrroline-5-carboxylate.</text>
</comment>
<dbReference type="SUPFAM" id="SSF51730">
    <property type="entry name" value="FAD-linked oxidoreductase"/>
    <property type="match status" value="1"/>
</dbReference>
<proteinExistence type="inferred from homology"/>